<dbReference type="AlphaFoldDB" id="A0A6S7FV10"/>
<evidence type="ECO:0000313" key="3">
    <source>
        <dbReference type="Proteomes" id="UP001152795"/>
    </source>
</evidence>
<feature type="compositionally biased region" description="Basic residues" evidence="1">
    <location>
        <begin position="119"/>
        <end position="135"/>
    </location>
</feature>
<gene>
    <name evidence="2" type="ORF">PACLA_8A057902</name>
</gene>
<feature type="compositionally biased region" description="Polar residues" evidence="1">
    <location>
        <begin position="155"/>
        <end position="165"/>
    </location>
</feature>
<evidence type="ECO:0000313" key="2">
    <source>
        <dbReference type="EMBL" id="CAB3983418.1"/>
    </source>
</evidence>
<dbReference type="EMBL" id="CACRXK020000609">
    <property type="protein sequence ID" value="CAB3983418.1"/>
    <property type="molecule type" value="Genomic_DNA"/>
</dbReference>
<protein>
    <submittedName>
        <fullName evidence="2">BAG family molecular chaperone regulator 3 isoform X1</fullName>
    </submittedName>
</protein>
<dbReference type="InterPro" id="IPR003103">
    <property type="entry name" value="BAG_domain"/>
</dbReference>
<feature type="compositionally biased region" description="Polar residues" evidence="1">
    <location>
        <begin position="225"/>
        <end position="235"/>
    </location>
</feature>
<feature type="compositionally biased region" description="Basic and acidic residues" evidence="1">
    <location>
        <begin position="62"/>
        <end position="81"/>
    </location>
</feature>
<feature type="compositionally biased region" description="Basic and acidic residues" evidence="1">
    <location>
        <begin position="136"/>
        <end position="154"/>
    </location>
</feature>
<feature type="compositionally biased region" description="Acidic residues" evidence="1">
    <location>
        <begin position="82"/>
        <end position="92"/>
    </location>
</feature>
<dbReference type="OrthoDB" id="333905at2759"/>
<name>A0A6S7FV10_PARCT</name>
<organism evidence="2 3">
    <name type="scientific">Paramuricea clavata</name>
    <name type="common">Red gorgonian</name>
    <name type="synonym">Violescent sea-whip</name>
    <dbReference type="NCBI Taxonomy" id="317549"/>
    <lineage>
        <taxon>Eukaryota</taxon>
        <taxon>Metazoa</taxon>
        <taxon>Cnidaria</taxon>
        <taxon>Anthozoa</taxon>
        <taxon>Octocorallia</taxon>
        <taxon>Malacalcyonacea</taxon>
        <taxon>Plexauridae</taxon>
        <taxon>Paramuricea</taxon>
    </lineage>
</organism>
<dbReference type="SMART" id="SM00264">
    <property type="entry name" value="BAG"/>
    <property type="match status" value="1"/>
</dbReference>
<reference evidence="2" key="1">
    <citation type="submission" date="2020-04" db="EMBL/GenBank/DDBJ databases">
        <authorList>
            <person name="Alioto T."/>
            <person name="Alioto T."/>
            <person name="Gomez Garrido J."/>
        </authorList>
    </citation>
    <scope>NUCLEOTIDE SEQUENCE</scope>
    <source>
        <strain evidence="2">A484AB</strain>
    </source>
</reference>
<dbReference type="PROSITE" id="PS51035">
    <property type="entry name" value="BAG"/>
    <property type="match status" value="1"/>
</dbReference>
<dbReference type="SUPFAM" id="SSF63491">
    <property type="entry name" value="BAG domain"/>
    <property type="match status" value="1"/>
</dbReference>
<feature type="compositionally biased region" description="Polar residues" evidence="1">
    <location>
        <begin position="173"/>
        <end position="184"/>
    </location>
</feature>
<dbReference type="Proteomes" id="UP001152795">
    <property type="component" value="Unassembled WGS sequence"/>
</dbReference>
<feature type="region of interest" description="Disordered" evidence="1">
    <location>
        <begin position="59"/>
        <end position="253"/>
    </location>
</feature>
<feature type="compositionally biased region" description="Polar residues" evidence="1">
    <location>
        <begin position="195"/>
        <end position="207"/>
    </location>
</feature>
<comment type="caution">
    <text evidence="2">The sequence shown here is derived from an EMBL/GenBank/DDBJ whole genome shotgun (WGS) entry which is preliminary data.</text>
</comment>
<dbReference type="Pfam" id="PF02179">
    <property type="entry name" value="BAG"/>
    <property type="match status" value="1"/>
</dbReference>
<evidence type="ECO:0000256" key="1">
    <source>
        <dbReference type="SAM" id="MobiDB-lite"/>
    </source>
</evidence>
<feature type="compositionally biased region" description="Low complexity" evidence="1">
    <location>
        <begin position="208"/>
        <end position="219"/>
    </location>
</feature>
<dbReference type="Gene3D" id="1.20.58.120">
    <property type="entry name" value="BAG domain"/>
    <property type="match status" value="1"/>
</dbReference>
<sequence length="344" mass="40225">MSFNIPIIFDDSPFFDWGDVRRPQHRRNCQSSGRRQPSVFGQWEDPEFFYDYPARKQHYRPKYSERQREYDRQSPEKHSFDDEGAQEDIYDTEEQRRAPRSNFGYDGWDIPVQHMDRASHKHHKHKHMPKQKSKAHHDISYDNEEPKRPQRKVNEASNANEVASDTETKTEHSNVALNVKTGKQSKIIPEKENMEQQSNDDSNTKYFSQTTEGSSQTTESENDSTEIPISYTSPKNTHRRQSKRLSQCDPPSPADIKLVRIKSIVQKMEGMEEKIAEFVDPAQNKNYLYISETLMKILLDLDTVDSEGFDNVRKARKEGVRTAQALVDKLEAKLEENKRNSNQE</sequence>
<dbReference type="InterPro" id="IPR036533">
    <property type="entry name" value="BAG_dom_sf"/>
</dbReference>
<keyword evidence="3" id="KW-1185">Reference proteome</keyword>
<accession>A0A6S7FV10</accession>
<proteinExistence type="predicted"/>
<dbReference type="GO" id="GO:0051087">
    <property type="term" value="F:protein-folding chaperone binding"/>
    <property type="evidence" value="ECO:0007669"/>
    <property type="project" value="InterPro"/>
</dbReference>